<dbReference type="EMBL" id="VBPB01000317">
    <property type="protein sequence ID" value="TMQ69356.1"/>
    <property type="molecule type" value="Genomic_DNA"/>
</dbReference>
<name>A0A538U0B8_UNCEI</name>
<feature type="signal peptide" evidence="2">
    <location>
        <begin position="1"/>
        <end position="20"/>
    </location>
</feature>
<keyword evidence="2" id="KW-0732">Signal</keyword>
<dbReference type="AlphaFoldDB" id="A0A538U0B8"/>
<sequence length="196" mass="21076">MHARIALPLLLAATLAGCMAAGPPIASQTPPPEPRSPLGSPFSDREMGTSDLGTPLVLDRTDLSIGTTVQFNRLPTPSELHDAEQLTGLAHVVLSLPSWPTDLEAMQALGRVPPETDVVVVLPGYPPNRAAAQAWNYVNARLRIVLVVTEPPPSVAVVGDLNTMRGLERVIAQMDEPSRTGFERLQRPLGFRKVVE</sequence>
<evidence type="ECO:0000313" key="3">
    <source>
        <dbReference type="EMBL" id="TMQ69356.1"/>
    </source>
</evidence>
<evidence type="ECO:0000256" key="1">
    <source>
        <dbReference type="SAM" id="MobiDB-lite"/>
    </source>
</evidence>
<proteinExistence type="predicted"/>
<evidence type="ECO:0000256" key="2">
    <source>
        <dbReference type="SAM" id="SignalP"/>
    </source>
</evidence>
<gene>
    <name evidence="3" type="ORF">E6K81_15130</name>
</gene>
<reference evidence="3 4" key="1">
    <citation type="journal article" date="2019" name="Nat. Microbiol.">
        <title>Mediterranean grassland soil C-N compound turnover is dependent on rainfall and depth, and is mediated by genomically divergent microorganisms.</title>
        <authorList>
            <person name="Diamond S."/>
            <person name="Andeer P.F."/>
            <person name="Li Z."/>
            <person name="Crits-Christoph A."/>
            <person name="Burstein D."/>
            <person name="Anantharaman K."/>
            <person name="Lane K.R."/>
            <person name="Thomas B.C."/>
            <person name="Pan C."/>
            <person name="Northen T.R."/>
            <person name="Banfield J.F."/>
        </authorList>
    </citation>
    <scope>NUCLEOTIDE SEQUENCE [LARGE SCALE GENOMIC DNA]</scope>
    <source>
        <strain evidence="3">WS_11</strain>
    </source>
</reference>
<dbReference type="PROSITE" id="PS51257">
    <property type="entry name" value="PROKAR_LIPOPROTEIN"/>
    <property type="match status" value="1"/>
</dbReference>
<feature type="chain" id="PRO_5021848705" evidence="2">
    <location>
        <begin position="21"/>
        <end position="196"/>
    </location>
</feature>
<comment type="caution">
    <text evidence="3">The sequence shown here is derived from an EMBL/GenBank/DDBJ whole genome shotgun (WGS) entry which is preliminary data.</text>
</comment>
<protein>
    <submittedName>
        <fullName evidence="3">Uncharacterized protein</fullName>
    </submittedName>
</protein>
<organism evidence="3 4">
    <name type="scientific">Eiseniibacteriota bacterium</name>
    <dbReference type="NCBI Taxonomy" id="2212470"/>
    <lineage>
        <taxon>Bacteria</taxon>
        <taxon>Candidatus Eiseniibacteriota</taxon>
    </lineage>
</organism>
<dbReference type="Proteomes" id="UP000319771">
    <property type="component" value="Unassembled WGS sequence"/>
</dbReference>
<accession>A0A538U0B8</accession>
<feature type="region of interest" description="Disordered" evidence="1">
    <location>
        <begin position="23"/>
        <end position="54"/>
    </location>
</feature>
<evidence type="ECO:0000313" key="4">
    <source>
        <dbReference type="Proteomes" id="UP000319771"/>
    </source>
</evidence>